<feature type="chain" id="PRO_5039497244" evidence="1">
    <location>
        <begin position="24"/>
        <end position="320"/>
    </location>
</feature>
<evidence type="ECO:0000256" key="1">
    <source>
        <dbReference type="SAM" id="SignalP"/>
    </source>
</evidence>
<gene>
    <name evidence="3" type="ORF">HNR61_000087</name>
</gene>
<dbReference type="PANTHER" id="PTHR21666:SF270">
    <property type="entry name" value="MUREIN HYDROLASE ACTIVATOR ENVC"/>
    <property type="match status" value="1"/>
</dbReference>
<proteinExistence type="predicted"/>
<dbReference type="Gene3D" id="2.70.70.10">
    <property type="entry name" value="Glucose Permease (Domain IIA)"/>
    <property type="match status" value="1"/>
</dbReference>
<dbReference type="PANTHER" id="PTHR21666">
    <property type="entry name" value="PEPTIDASE-RELATED"/>
    <property type="match status" value="1"/>
</dbReference>
<organism evidence="3 4">
    <name type="scientific">Actinomadura namibiensis</name>
    <dbReference type="NCBI Taxonomy" id="182080"/>
    <lineage>
        <taxon>Bacteria</taxon>
        <taxon>Bacillati</taxon>
        <taxon>Actinomycetota</taxon>
        <taxon>Actinomycetes</taxon>
        <taxon>Streptosporangiales</taxon>
        <taxon>Thermomonosporaceae</taxon>
        <taxon>Actinomadura</taxon>
    </lineage>
</organism>
<feature type="domain" description="M23ase beta-sheet core" evidence="2">
    <location>
        <begin position="87"/>
        <end position="183"/>
    </location>
</feature>
<dbReference type="InterPro" id="IPR016047">
    <property type="entry name" value="M23ase_b-sheet_dom"/>
</dbReference>
<accession>A0A7W3LI45</accession>
<sequence>MGGRRRIAVLAAAGIAVVTAGTAAAVAVADSPEPVRTAPAGARAAAAGAAGAAAKAMPRFRLPFPCGQVWTGNSSRSSVHTGYEIDFNRGRTAEADNGDTVVAAAAGKVIRSTRHTTQSGFGHHVVIQHSGGYTTWYAHLKYRSVTTGQQVAAGTKIGAVGRSTRPGNGGMSSHLHYEVRYNGGYPPVEAYFEGRRFGYPQQALEACSAGAPAPADPVAQICGPGYRKIDEAVLRKGGRTYGRVYLGYRNGSNCVATVKPKGARAAMTAFLQVKGAATKTDRGSYQWYAGPVRAAAAGKCVRWGGGISGVSYASGFEHCR</sequence>
<evidence type="ECO:0000259" key="2">
    <source>
        <dbReference type="Pfam" id="PF01551"/>
    </source>
</evidence>
<keyword evidence="3" id="KW-0378">Hydrolase</keyword>
<protein>
    <submittedName>
        <fullName evidence="3">Murein DD-endopeptidase MepM/ murein hydrolase activator NlpD</fullName>
    </submittedName>
</protein>
<dbReference type="CDD" id="cd12797">
    <property type="entry name" value="M23_peptidase"/>
    <property type="match status" value="1"/>
</dbReference>
<dbReference type="EMBL" id="JACJIA010000001">
    <property type="protein sequence ID" value="MBA8948489.1"/>
    <property type="molecule type" value="Genomic_DNA"/>
</dbReference>
<dbReference type="GO" id="GO:0004222">
    <property type="term" value="F:metalloendopeptidase activity"/>
    <property type="evidence" value="ECO:0007669"/>
    <property type="project" value="TreeGrafter"/>
</dbReference>
<keyword evidence="1" id="KW-0732">Signal</keyword>
<dbReference type="Proteomes" id="UP000572680">
    <property type="component" value="Unassembled WGS sequence"/>
</dbReference>
<dbReference type="InterPro" id="IPR011055">
    <property type="entry name" value="Dup_hybrid_motif"/>
</dbReference>
<dbReference type="Pfam" id="PF01551">
    <property type="entry name" value="Peptidase_M23"/>
    <property type="match status" value="1"/>
</dbReference>
<name>A0A7W3LI45_ACTNM</name>
<dbReference type="RefSeq" id="WP_182841119.1">
    <property type="nucleotide sequence ID" value="NZ_JACJIA010000001.1"/>
</dbReference>
<dbReference type="InterPro" id="IPR050570">
    <property type="entry name" value="Cell_wall_metabolism_enzyme"/>
</dbReference>
<dbReference type="AlphaFoldDB" id="A0A7W3LI45"/>
<comment type="caution">
    <text evidence="3">The sequence shown here is derived from an EMBL/GenBank/DDBJ whole genome shotgun (WGS) entry which is preliminary data.</text>
</comment>
<evidence type="ECO:0000313" key="3">
    <source>
        <dbReference type="EMBL" id="MBA8948489.1"/>
    </source>
</evidence>
<reference evidence="3 4" key="1">
    <citation type="submission" date="2020-08" db="EMBL/GenBank/DDBJ databases">
        <title>Genomic Encyclopedia of Type Strains, Phase IV (KMG-IV): sequencing the most valuable type-strain genomes for metagenomic binning, comparative biology and taxonomic classification.</title>
        <authorList>
            <person name="Goeker M."/>
        </authorList>
    </citation>
    <scope>NUCLEOTIDE SEQUENCE [LARGE SCALE GENOMIC DNA]</scope>
    <source>
        <strain evidence="3 4">DSM 44197</strain>
    </source>
</reference>
<evidence type="ECO:0000313" key="4">
    <source>
        <dbReference type="Proteomes" id="UP000572680"/>
    </source>
</evidence>
<feature type="signal peptide" evidence="1">
    <location>
        <begin position="1"/>
        <end position="23"/>
    </location>
</feature>
<keyword evidence="4" id="KW-1185">Reference proteome</keyword>
<dbReference type="SUPFAM" id="SSF51261">
    <property type="entry name" value="Duplicated hybrid motif"/>
    <property type="match status" value="1"/>
</dbReference>